<dbReference type="InterPro" id="IPR015422">
    <property type="entry name" value="PyrdxlP-dep_Trfase_small"/>
</dbReference>
<dbReference type="InterPro" id="IPR015421">
    <property type="entry name" value="PyrdxlP-dep_Trfase_major"/>
</dbReference>
<dbReference type="SUPFAM" id="SSF53383">
    <property type="entry name" value="PLP-dependent transferases"/>
    <property type="match status" value="1"/>
</dbReference>
<reference evidence="5" key="1">
    <citation type="submission" date="2019-09" db="EMBL/GenBank/DDBJ databases">
        <title>Characterisation of the sponge microbiome using genome-centric metagenomics.</title>
        <authorList>
            <person name="Engelberts J.P."/>
            <person name="Robbins S.J."/>
            <person name="De Goeij J.M."/>
            <person name="Aranda M."/>
            <person name="Bell S.C."/>
            <person name="Webster N.S."/>
        </authorList>
    </citation>
    <scope>NUCLEOTIDE SEQUENCE</scope>
    <source>
        <strain evidence="5">SB0662_bin_9</strain>
    </source>
</reference>
<feature type="region of interest" description="Disordered" evidence="4">
    <location>
        <begin position="187"/>
        <end position="214"/>
    </location>
</feature>
<keyword evidence="2 3" id="KW-0663">Pyridoxal phosphate</keyword>
<name>A0A6B1DXA2_9CHLR</name>
<evidence type="ECO:0000256" key="1">
    <source>
        <dbReference type="ARBA" id="ARBA00001933"/>
    </source>
</evidence>
<dbReference type="Gene3D" id="3.40.640.10">
    <property type="entry name" value="Type I PLP-dependent aspartate aminotransferase-like (Major domain)"/>
    <property type="match status" value="1"/>
</dbReference>
<proteinExistence type="inferred from homology"/>
<keyword evidence="5" id="KW-0032">Aminotransferase</keyword>
<keyword evidence="5" id="KW-0808">Transferase</keyword>
<gene>
    <name evidence="5" type="ORF">F4Y08_13835</name>
</gene>
<dbReference type="EMBL" id="VXPY01000094">
    <property type="protein sequence ID" value="MYD91395.1"/>
    <property type="molecule type" value="Genomic_DNA"/>
</dbReference>
<accession>A0A6B1DXA2</accession>
<sequence length="483" mass="52634">MQRSARYRHKPACCICRMPVGRERISMTAKKLMQQLENCYRERTPKSAALHARARRVMPGGETRSSTYFRPHPLVIDRAAGTELVDVDGNRLLDFMNNATTLIHGHRFGPVEEAVCSQVAQGTAWGALNEHQIALAEIMCSRVESVERIRFANSGTEATMLALRAARAASGKSHIVKVEGGYHGTHDAVSISVSPDTRGADTEQRPRSKPEGAGIPEYARESMYVVPFNDEQALSETVAAHRDTIAAVIVEPLLGSHGYTTATQSYLEAVRRVTEENDVLLVLDEVQTFRLDQGGAQALYGIRPDLTAFAKIIGGGFPAGAFGGREDLMGRYAPDSTEPIGHGGTFNGNPVTMAAGAAAMAHLTEDRISYINDLGDRLRTGMREVLVEQGLQGQIAGRGSLVGIHMTDRQVHNYRDASSAPAEVRRFIFLACLNRGLMMSTGGCLNTTTAMTRETVDEAIGIFQEALIEAYPFIETGYPQLLR</sequence>
<evidence type="ECO:0000313" key="5">
    <source>
        <dbReference type="EMBL" id="MYD91395.1"/>
    </source>
</evidence>
<evidence type="ECO:0000256" key="4">
    <source>
        <dbReference type="SAM" id="MobiDB-lite"/>
    </source>
</evidence>
<comment type="similarity">
    <text evidence="3">Belongs to the class-III pyridoxal-phosphate-dependent aminotransferase family.</text>
</comment>
<comment type="caution">
    <text evidence="5">The sequence shown here is derived from an EMBL/GenBank/DDBJ whole genome shotgun (WGS) entry which is preliminary data.</text>
</comment>
<dbReference type="GO" id="GO:0008483">
    <property type="term" value="F:transaminase activity"/>
    <property type="evidence" value="ECO:0007669"/>
    <property type="project" value="UniProtKB-KW"/>
</dbReference>
<dbReference type="Pfam" id="PF00202">
    <property type="entry name" value="Aminotran_3"/>
    <property type="match status" value="1"/>
</dbReference>
<comment type="cofactor">
    <cofactor evidence="1">
        <name>pyridoxal 5'-phosphate</name>
        <dbReference type="ChEBI" id="CHEBI:597326"/>
    </cofactor>
</comment>
<dbReference type="InterPro" id="IPR015424">
    <property type="entry name" value="PyrdxlP-dep_Trfase"/>
</dbReference>
<protein>
    <submittedName>
        <fullName evidence="5">Aminotransferase class III-fold pyridoxal phosphate-dependent enzyme</fullName>
    </submittedName>
</protein>
<organism evidence="5">
    <name type="scientific">Caldilineaceae bacterium SB0662_bin_9</name>
    <dbReference type="NCBI Taxonomy" id="2605258"/>
    <lineage>
        <taxon>Bacteria</taxon>
        <taxon>Bacillati</taxon>
        <taxon>Chloroflexota</taxon>
        <taxon>Caldilineae</taxon>
        <taxon>Caldilineales</taxon>
        <taxon>Caldilineaceae</taxon>
    </lineage>
</organism>
<dbReference type="GO" id="GO:0030170">
    <property type="term" value="F:pyridoxal phosphate binding"/>
    <property type="evidence" value="ECO:0007669"/>
    <property type="project" value="InterPro"/>
</dbReference>
<evidence type="ECO:0000256" key="2">
    <source>
        <dbReference type="ARBA" id="ARBA00022898"/>
    </source>
</evidence>
<feature type="compositionally biased region" description="Basic and acidic residues" evidence="4">
    <location>
        <begin position="198"/>
        <end position="210"/>
    </location>
</feature>
<dbReference type="Gene3D" id="3.90.1150.10">
    <property type="entry name" value="Aspartate Aminotransferase, domain 1"/>
    <property type="match status" value="1"/>
</dbReference>
<dbReference type="AlphaFoldDB" id="A0A6B1DXA2"/>
<evidence type="ECO:0000256" key="3">
    <source>
        <dbReference type="RuleBase" id="RU003560"/>
    </source>
</evidence>
<dbReference type="PANTHER" id="PTHR43713:SF3">
    <property type="entry name" value="GLUTAMATE-1-SEMIALDEHYDE 2,1-AMINOMUTASE 1, CHLOROPLASTIC-RELATED"/>
    <property type="match status" value="1"/>
</dbReference>
<dbReference type="PANTHER" id="PTHR43713">
    <property type="entry name" value="GLUTAMATE-1-SEMIALDEHYDE 2,1-AMINOMUTASE"/>
    <property type="match status" value="1"/>
</dbReference>
<dbReference type="InterPro" id="IPR005814">
    <property type="entry name" value="Aminotrans_3"/>
</dbReference>